<dbReference type="EMBL" id="QXHD01000004">
    <property type="protein sequence ID" value="NEZ61075.1"/>
    <property type="molecule type" value="Genomic_DNA"/>
</dbReference>
<dbReference type="SUPFAM" id="SSF53187">
    <property type="entry name" value="Zn-dependent exopeptidases"/>
    <property type="match status" value="1"/>
</dbReference>
<evidence type="ECO:0000313" key="4">
    <source>
        <dbReference type="Proteomes" id="UP000481033"/>
    </source>
</evidence>
<dbReference type="GO" id="GO:0004040">
    <property type="term" value="F:amidase activity"/>
    <property type="evidence" value="ECO:0007669"/>
    <property type="project" value="InterPro"/>
</dbReference>
<dbReference type="GO" id="GO:0008745">
    <property type="term" value="F:N-acetylmuramoyl-L-alanine amidase activity"/>
    <property type="evidence" value="ECO:0007669"/>
    <property type="project" value="InterPro"/>
</dbReference>
<dbReference type="Pfam" id="PF01832">
    <property type="entry name" value="Glucosaminidase"/>
    <property type="match status" value="1"/>
</dbReference>
<dbReference type="InterPro" id="IPR050695">
    <property type="entry name" value="N-acetylmuramoyl_amidase_3"/>
</dbReference>
<dbReference type="InterPro" id="IPR002901">
    <property type="entry name" value="MGlyc_endo_b_GlcNAc-like_dom"/>
</dbReference>
<dbReference type="Proteomes" id="UP000481033">
    <property type="component" value="Unassembled WGS sequence"/>
</dbReference>
<dbReference type="GO" id="GO:0009253">
    <property type="term" value="P:peptidoglycan catabolic process"/>
    <property type="evidence" value="ECO:0007669"/>
    <property type="project" value="InterPro"/>
</dbReference>
<reference evidence="3 4" key="1">
    <citation type="journal article" date="2020" name="Microb. Ecol.">
        <title>Ecogenomics of the Marine Benthic Filamentous Cyanobacterium Adonisia.</title>
        <authorList>
            <person name="Walter J.M."/>
            <person name="Coutinho F.H."/>
            <person name="Leomil L."/>
            <person name="Hargreaves P.I."/>
            <person name="Campeao M.E."/>
            <person name="Vieira V.V."/>
            <person name="Silva B.S."/>
            <person name="Fistarol G.O."/>
            <person name="Salomon P.S."/>
            <person name="Sawabe T."/>
            <person name="Mino S."/>
            <person name="Hosokawa M."/>
            <person name="Miyashita H."/>
            <person name="Maruyama F."/>
            <person name="van Verk M.C."/>
            <person name="Dutilh B.E."/>
            <person name="Thompson C.C."/>
            <person name="Thompson F.L."/>
        </authorList>
    </citation>
    <scope>NUCLEOTIDE SEQUENCE [LARGE SCALE GENOMIC DNA]</scope>
    <source>
        <strain evidence="3 4">CCMR0081</strain>
    </source>
</reference>
<accession>A0A6M0RXY5</accession>
<dbReference type="Gene3D" id="3.40.630.40">
    <property type="entry name" value="Zn-dependent exopeptidases"/>
    <property type="match status" value="1"/>
</dbReference>
<protein>
    <submittedName>
        <fullName evidence="3">Cell wall hydrolase</fullName>
    </submittedName>
</protein>
<dbReference type="RefSeq" id="WP_163703332.1">
    <property type="nucleotide sequence ID" value="NZ_QXHD01000004.1"/>
</dbReference>
<comment type="caution">
    <text evidence="3">The sequence shown here is derived from an EMBL/GenBank/DDBJ whole genome shotgun (WGS) entry which is preliminary data.</text>
</comment>
<dbReference type="PANTHER" id="PTHR30404:SF0">
    <property type="entry name" value="N-ACETYLMURAMOYL-L-ALANINE AMIDASE AMIC"/>
    <property type="match status" value="1"/>
</dbReference>
<sequence>MAQIFISAGHGGFENGVRDSGAKVEGITEAQEMIRIRDLIIPELRARGLAVLSVPDDLSLQESIRWINARNRPGDVALEIHVGAFQNKNVRGATAYYIAGNKARAENARVVLVAMLRRVPTLTGPGGPGVRPDTEAGMGRLAFCRQVEPPSLLLELGYITNDRDRGIILSRRREIAIGLADGLAAWSREISGTQPTAPTPAPQFPIINITINGGQYDEKGVLVSGNSYVPIDVADRLGLNLASNDDIRKVRYGNVVYVKAVDLRDFSISIGWDAASRTVQLKSQSALTICPGLIDQIMGHGNASEISLMMFLKNNNEQALRDFPDLHKIYRQEGIIEGVNYDIAFCQMCVETSFLRFGGNVKASQNNFAGIGGLGGDAAGASFPSARIGVRAHIQHLKAYGSKEPLVQEQVDPRFKFVSRGSAVLVGQLSGRWAADPNYGEKILNMVRRLYESAKLL</sequence>
<name>A0A6M0RXY5_9CYAN</name>
<keyword evidence="1 3" id="KW-0378">Hydrolase</keyword>
<dbReference type="GO" id="GO:0030288">
    <property type="term" value="C:outer membrane-bounded periplasmic space"/>
    <property type="evidence" value="ECO:0007669"/>
    <property type="project" value="TreeGrafter"/>
</dbReference>
<keyword evidence="4" id="KW-1185">Reference proteome</keyword>
<dbReference type="PANTHER" id="PTHR30404">
    <property type="entry name" value="N-ACETYLMURAMOYL-L-ALANINE AMIDASE"/>
    <property type="match status" value="1"/>
</dbReference>
<gene>
    <name evidence="3" type="ORF">DXZ20_36655</name>
</gene>
<dbReference type="InterPro" id="IPR002508">
    <property type="entry name" value="MurNAc-LAA_cat"/>
</dbReference>
<dbReference type="Pfam" id="PF01520">
    <property type="entry name" value="Amidase_3"/>
    <property type="match status" value="1"/>
</dbReference>
<proteinExistence type="predicted"/>
<evidence type="ECO:0000256" key="1">
    <source>
        <dbReference type="ARBA" id="ARBA00022801"/>
    </source>
</evidence>
<evidence type="ECO:0000259" key="2">
    <source>
        <dbReference type="SMART" id="SM00646"/>
    </source>
</evidence>
<dbReference type="AlphaFoldDB" id="A0A6M0RXY5"/>
<dbReference type="SMART" id="SM00646">
    <property type="entry name" value="Ami_3"/>
    <property type="match status" value="1"/>
</dbReference>
<feature type="domain" description="MurNAc-LAA" evidence="2">
    <location>
        <begin position="68"/>
        <end position="184"/>
    </location>
</feature>
<organism evidence="3 4">
    <name type="scientific">Adonisia turfae CCMR0081</name>
    <dbReference type="NCBI Taxonomy" id="2292702"/>
    <lineage>
        <taxon>Bacteria</taxon>
        <taxon>Bacillati</taxon>
        <taxon>Cyanobacteriota</taxon>
        <taxon>Adonisia</taxon>
        <taxon>Adonisia turfae</taxon>
    </lineage>
</organism>
<dbReference type="CDD" id="cd02696">
    <property type="entry name" value="MurNAc-LAA"/>
    <property type="match status" value="1"/>
</dbReference>
<evidence type="ECO:0000313" key="3">
    <source>
        <dbReference type="EMBL" id="NEZ61075.1"/>
    </source>
</evidence>